<protein>
    <submittedName>
        <fullName evidence="1">Uncharacterized protein</fullName>
    </submittedName>
</protein>
<organism evidence="1 2">
    <name type="scientific">Paraburkholderia terricola</name>
    <dbReference type="NCBI Taxonomy" id="169427"/>
    <lineage>
        <taxon>Bacteria</taxon>
        <taxon>Pseudomonadati</taxon>
        <taxon>Pseudomonadota</taxon>
        <taxon>Betaproteobacteria</taxon>
        <taxon>Burkholderiales</taxon>
        <taxon>Burkholderiaceae</taxon>
        <taxon>Paraburkholderia</taxon>
    </lineage>
</organism>
<dbReference type="Proteomes" id="UP000184395">
    <property type="component" value="Unassembled WGS sequence"/>
</dbReference>
<name>A0A1M6PLW0_9BURK</name>
<evidence type="ECO:0000313" key="1">
    <source>
        <dbReference type="EMBL" id="SHK08966.1"/>
    </source>
</evidence>
<evidence type="ECO:0000313" key="2">
    <source>
        <dbReference type="Proteomes" id="UP000184395"/>
    </source>
</evidence>
<dbReference type="EMBL" id="FRAB01000013">
    <property type="protein sequence ID" value="SHK08966.1"/>
    <property type="molecule type" value="Genomic_DNA"/>
</dbReference>
<accession>A0A1M6PLW0</accession>
<dbReference type="AlphaFoldDB" id="A0A1M6PLW0"/>
<gene>
    <name evidence="1" type="ORF">SAMN05192548_101351</name>
</gene>
<proteinExistence type="predicted"/>
<dbReference type="STRING" id="169427.SAMN05192548_101351"/>
<reference evidence="1 2" key="1">
    <citation type="submission" date="2016-11" db="EMBL/GenBank/DDBJ databases">
        <authorList>
            <person name="Jaros S."/>
            <person name="Januszkiewicz K."/>
            <person name="Wedrychowicz H."/>
        </authorList>
    </citation>
    <scope>NUCLEOTIDE SEQUENCE [LARGE SCALE GENOMIC DNA]</scope>
    <source>
        <strain evidence="1 2">LMG 20594</strain>
    </source>
</reference>
<sequence length="52" mass="5944">MPWEPPIPPCRIHIVLAEMGVPAVTRALLYDLVGKGLRDQPRGQRTRKNCRH</sequence>